<accession>A0A3A5KVI6</accession>
<dbReference type="GO" id="GO:0003676">
    <property type="term" value="F:nucleic acid binding"/>
    <property type="evidence" value="ECO:0007669"/>
    <property type="project" value="InterPro"/>
</dbReference>
<sequence>MADSLPGTLGPLLRAARDRLAAAGVGDPALDARLIVEHFSGTSRTQAIADPQQAVEANTMAAIGAALDRRILGEPVHRILGYRDFYGLRFELSPETLEPRPDTETLVEAVLPFVGATVERQGECRILDLGTGTGAIALALLSAVAGAVATGVDLSEEALATARRNAQKLGLADRFETLRSDWFVKVSGRYHVIASNPPYIPSQDIGNLQDEVRDFDPLLALDGGADGVGPYRIIAAEAARFLEVQGKVAVEIGHTQRNEVTAIFMTAGYSLAGAFHDLGGNDRVLVFERTKPDAVQKGLGNAGECG</sequence>
<dbReference type="HAMAP" id="MF_02126">
    <property type="entry name" value="RF_methyltr_PrmC"/>
    <property type="match status" value="1"/>
</dbReference>
<keyword evidence="3 5" id="KW-0949">S-adenosyl-L-methionine</keyword>
<comment type="caution">
    <text evidence="8">The sequence shown here is derived from an EMBL/GenBank/DDBJ whole genome shotgun (WGS) entry which is preliminary data.</text>
</comment>
<feature type="domain" description="Methyltransferase small" evidence="6">
    <location>
        <begin position="122"/>
        <end position="200"/>
    </location>
</feature>
<dbReference type="InterPro" id="IPR050320">
    <property type="entry name" value="N5-glutamine_MTase"/>
</dbReference>
<dbReference type="Pfam" id="PF05175">
    <property type="entry name" value="MTS"/>
    <property type="match status" value="1"/>
</dbReference>
<dbReference type="GO" id="GO:0102559">
    <property type="term" value="F:peptide chain release factor N(5)-glutamine methyltransferase activity"/>
    <property type="evidence" value="ECO:0007669"/>
    <property type="project" value="UniProtKB-EC"/>
</dbReference>
<evidence type="ECO:0000256" key="1">
    <source>
        <dbReference type="ARBA" id="ARBA00022603"/>
    </source>
</evidence>
<dbReference type="RefSeq" id="WP_120016385.1">
    <property type="nucleotide sequence ID" value="NZ_QZWZ01000017.1"/>
</dbReference>
<keyword evidence="9" id="KW-1185">Reference proteome</keyword>
<dbReference type="InterPro" id="IPR004556">
    <property type="entry name" value="HemK-like"/>
</dbReference>
<feature type="binding site" evidence="5">
    <location>
        <begin position="130"/>
        <end position="134"/>
    </location>
    <ligand>
        <name>S-adenosyl-L-methionine</name>
        <dbReference type="ChEBI" id="CHEBI:59789"/>
    </ligand>
</feature>
<dbReference type="InterPro" id="IPR019874">
    <property type="entry name" value="RF_methyltr_PrmC"/>
</dbReference>
<feature type="binding site" evidence="5">
    <location>
        <position position="153"/>
    </location>
    <ligand>
        <name>S-adenosyl-L-methionine</name>
        <dbReference type="ChEBI" id="CHEBI:59789"/>
    </ligand>
</feature>
<dbReference type="EMBL" id="QZWZ01000017">
    <property type="protein sequence ID" value="RJT35289.1"/>
    <property type="molecule type" value="Genomic_DNA"/>
</dbReference>
<comment type="function">
    <text evidence="5">Methylates the class 1 translation termination release factors RF1/PrfA and RF2/PrfB on the glutamine residue of the universally conserved GGQ motif.</text>
</comment>
<comment type="catalytic activity">
    <reaction evidence="4 5">
        <text>L-glutaminyl-[peptide chain release factor] + S-adenosyl-L-methionine = N(5)-methyl-L-glutaminyl-[peptide chain release factor] + S-adenosyl-L-homocysteine + H(+)</text>
        <dbReference type="Rhea" id="RHEA:42896"/>
        <dbReference type="Rhea" id="RHEA-COMP:10271"/>
        <dbReference type="Rhea" id="RHEA-COMP:10272"/>
        <dbReference type="ChEBI" id="CHEBI:15378"/>
        <dbReference type="ChEBI" id="CHEBI:30011"/>
        <dbReference type="ChEBI" id="CHEBI:57856"/>
        <dbReference type="ChEBI" id="CHEBI:59789"/>
        <dbReference type="ChEBI" id="CHEBI:61891"/>
        <dbReference type="EC" id="2.1.1.297"/>
    </reaction>
</comment>
<evidence type="ECO:0000256" key="4">
    <source>
        <dbReference type="ARBA" id="ARBA00048391"/>
    </source>
</evidence>
<dbReference type="PANTHER" id="PTHR18895:SF74">
    <property type="entry name" value="MTRF1L RELEASE FACTOR GLUTAMINE METHYLTRANSFERASE"/>
    <property type="match status" value="1"/>
</dbReference>
<keyword evidence="2 5" id="KW-0808">Transferase</keyword>
<evidence type="ECO:0000313" key="8">
    <source>
        <dbReference type="EMBL" id="RJT35289.1"/>
    </source>
</evidence>
<dbReference type="InterPro" id="IPR029063">
    <property type="entry name" value="SAM-dependent_MTases_sf"/>
</dbReference>
<evidence type="ECO:0000256" key="2">
    <source>
        <dbReference type="ARBA" id="ARBA00022679"/>
    </source>
</evidence>
<gene>
    <name evidence="5 8" type="primary">prmC</name>
    <name evidence="8" type="ORF">D3227_21975</name>
</gene>
<dbReference type="CDD" id="cd02440">
    <property type="entry name" value="AdoMet_MTases"/>
    <property type="match status" value="1"/>
</dbReference>
<evidence type="ECO:0000256" key="5">
    <source>
        <dbReference type="HAMAP-Rule" id="MF_02126"/>
    </source>
</evidence>
<dbReference type="NCBIfam" id="TIGR00536">
    <property type="entry name" value="hemK_fam"/>
    <property type="match status" value="1"/>
</dbReference>
<dbReference type="PANTHER" id="PTHR18895">
    <property type="entry name" value="HEMK METHYLTRANSFERASE"/>
    <property type="match status" value="1"/>
</dbReference>
<evidence type="ECO:0000259" key="6">
    <source>
        <dbReference type="Pfam" id="PF05175"/>
    </source>
</evidence>
<evidence type="ECO:0000259" key="7">
    <source>
        <dbReference type="Pfam" id="PF17827"/>
    </source>
</evidence>
<dbReference type="OrthoDB" id="9800643at2"/>
<reference evidence="8 9" key="1">
    <citation type="submission" date="2018-09" db="EMBL/GenBank/DDBJ databases">
        <title>Mesorhizobium carmichaelinearum sp. nov. isolated from Carmichaelinea spp. root nodules in New Zealand.</title>
        <authorList>
            <person name="De Meyer S.E."/>
        </authorList>
    </citation>
    <scope>NUCLEOTIDE SEQUENCE [LARGE SCALE GENOMIC DNA]</scope>
    <source>
        <strain evidence="8 9">ICMP19557</strain>
    </source>
</reference>
<organism evidence="8 9">
    <name type="scientific">Mesorhizobium waimense</name>
    <dbReference type="NCBI Taxonomy" id="1300307"/>
    <lineage>
        <taxon>Bacteria</taxon>
        <taxon>Pseudomonadati</taxon>
        <taxon>Pseudomonadota</taxon>
        <taxon>Alphaproteobacteria</taxon>
        <taxon>Hyphomicrobiales</taxon>
        <taxon>Phyllobacteriaceae</taxon>
        <taxon>Mesorhizobium</taxon>
    </lineage>
</organism>
<feature type="binding site" evidence="5">
    <location>
        <position position="196"/>
    </location>
    <ligand>
        <name>S-adenosyl-L-methionine</name>
        <dbReference type="ChEBI" id="CHEBI:59789"/>
    </ligand>
</feature>
<feature type="binding site" evidence="5">
    <location>
        <begin position="196"/>
        <end position="199"/>
    </location>
    <ligand>
        <name>substrate</name>
    </ligand>
</feature>
<evidence type="ECO:0000256" key="3">
    <source>
        <dbReference type="ARBA" id="ARBA00022691"/>
    </source>
</evidence>
<dbReference type="Gene3D" id="1.10.8.10">
    <property type="entry name" value="DNA helicase RuvA subunit, C-terminal domain"/>
    <property type="match status" value="1"/>
</dbReference>
<dbReference type="GO" id="GO:0032259">
    <property type="term" value="P:methylation"/>
    <property type="evidence" value="ECO:0007669"/>
    <property type="project" value="UniProtKB-KW"/>
</dbReference>
<feature type="domain" description="Release factor glutamine methyltransferase N-terminal" evidence="7">
    <location>
        <begin position="12"/>
        <end position="81"/>
    </location>
</feature>
<dbReference type="PROSITE" id="PS00092">
    <property type="entry name" value="N6_MTASE"/>
    <property type="match status" value="1"/>
</dbReference>
<dbReference type="InterPro" id="IPR002052">
    <property type="entry name" value="DNA_methylase_N6_adenine_CS"/>
</dbReference>
<dbReference type="AlphaFoldDB" id="A0A3A5KVI6"/>
<dbReference type="InterPro" id="IPR007848">
    <property type="entry name" value="Small_mtfrase_dom"/>
</dbReference>
<protein>
    <recommendedName>
        <fullName evidence="5">Release factor glutamine methyltransferase</fullName>
        <shortName evidence="5">RF MTase</shortName>
        <ecNumber evidence="5">2.1.1.297</ecNumber>
    </recommendedName>
    <alternativeName>
        <fullName evidence="5">N5-glutamine methyltransferase PrmC</fullName>
    </alternativeName>
    <alternativeName>
        <fullName evidence="5">Protein-(glutamine-N5) MTase PrmC</fullName>
    </alternativeName>
    <alternativeName>
        <fullName evidence="5">Protein-glutamine N-methyltransferase PrmC</fullName>
    </alternativeName>
</protein>
<dbReference type="EC" id="2.1.1.297" evidence="5"/>
<comment type="similarity">
    <text evidence="5">Belongs to the protein N5-glutamine methyltransferase family. PrmC subfamily.</text>
</comment>
<dbReference type="InterPro" id="IPR040758">
    <property type="entry name" value="PrmC_N"/>
</dbReference>
<name>A0A3A5KVI6_9HYPH</name>
<dbReference type="Gene3D" id="3.40.50.150">
    <property type="entry name" value="Vaccinia Virus protein VP39"/>
    <property type="match status" value="1"/>
</dbReference>
<dbReference type="Proteomes" id="UP000272706">
    <property type="component" value="Unassembled WGS sequence"/>
</dbReference>
<proteinExistence type="inferred from homology"/>
<dbReference type="NCBIfam" id="TIGR03534">
    <property type="entry name" value="RF_mod_PrmC"/>
    <property type="match status" value="1"/>
</dbReference>
<dbReference type="Pfam" id="PF17827">
    <property type="entry name" value="PrmC_N"/>
    <property type="match status" value="1"/>
</dbReference>
<feature type="binding site" evidence="5">
    <location>
        <position position="182"/>
    </location>
    <ligand>
        <name>S-adenosyl-L-methionine</name>
        <dbReference type="ChEBI" id="CHEBI:59789"/>
    </ligand>
</feature>
<keyword evidence="1 5" id="KW-0489">Methyltransferase</keyword>
<evidence type="ECO:0000313" key="9">
    <source>
        <dbReference type="Proteomes" id="UP000272706"/>
    </source>
</evidence>
<dbReference type="SUPFAM" id="SSF53335">
    <property type="entry name" value="S-adenosyl-L-methionine-dependent methyltransferases"/>
    <property type="match status" value="1"/>
</dbReference>